<gene>
    <name evidence="1" type="ORF">MENTE1834_LOCUS25138</name>
</gene>
<name>A0ACB0ZGL8_MELEN</name>
<reference evidence="1" key="1">
    <citation type="submission" date="2023-11" db="EMBL/GenBank/DDBJ databases">
        <authorList>
            <person name="Poullet M."/>
        </authorList>
    </citation>
    <scope>NUCLEOTIDE SEQUENCE</scope>
    <source>
        <strain evidence="1">E1834</strain>
    </source>
</reference>
<evidence type="ECO:0000313" key="1">
    <source>
        <dbReference type="EMBL" id="CAK5078099.1"/>
    </source>
</evidence>
<dbReference type="Proteomes" id="UP001497535">
    <property type="component" value="Unassembled WGS sequence"/>
</dbReference>
<accession>A0ACB0ZGL8</accession>
<sequence length="273" mass="30959">MNFDRDVLVVCGFVFLNMLVTLSIWCYVYEMNIDYTYSLMLDVDGLSTTGDNFVDGILNGLFIATIIAVMGHILGQCILHRLKSCVVLFVKSTFMMMSFIMPATIIFDTLLKFLGPENPYIYLFTIIASLLFTFTTVAAYFTDYLPTFIRQTLTILNCSFFSILYLQHIPRYTIWFFMAAIILWGQIELGLGDFFIYGLLVGKAAADMDGCFNFAVLFTIIGVLFGLFYTLTSLSEHTYLPALPIPLTIGTVMYFLTSFVIGKFNGENNKNEF</sequence>
<proteinExistence type="predicted"/>
<keyword evidence="2" id="KW-1185">Reference proteome</keyword>
<evidence type="ECO:0000313" key="2">
    <source>
        <dbReference type="Proteomes" id="UP001497535"/>
    </source>
</evidence>
<organism evidence="1 2">
    <name type="scientific">Meloidogyne enterolobii</name>
    <name type="common">Root-knot nematode worm</name>
    <name type="synonym">Meloidogyne mayaguensis</name>
    <dbReference type="NCBI Taxonomy" id="390850"/>
    <lineage>
        <taxon>Eukaryota</taxon>
        <taxon>Metazoa</taxon>
        <taxon>Ecdysozoa</taxon>
        <taxon>Nematoda</taxon>
        <taxon>Chromadorea</taxon>
        <taxon>Rhabditida</taxon>
        <taxon>Tylenchina</taxon>
        <taxon>Tylenchomorpha</taxon>
        <taxon>Tylenchoidea</taxon>
        <taxon>Meloidogynidae</taxon>
        <taxon>Meloidogyninae</taxon>
        <taxon>Meloidogyne</taxon>
    </lineage>
</organism>
<protein>
    <submittedName>
        <fullName evidence="1">Uncharacterized protein</fullName>
    </submittedName>
</protein>
<dbReference type="EMBL" id="CAVMJV010000035">
    <property type="protein sequence ID" value="CAK5078099.1"/>
    <property type="molecule type" value="Genomic_DNA"/>
</dbReference>
<comment type="caution">
    <text evidence="1">The sequence shown here is derived from an EMBL/GenBank/DDBJ whole genome shotgun (WGS) entry which is preliminary data.</text>
</comment>